<keyword evidence="3" id="KW-1185">Reference proteome</keyword>
<evidence type="ECO:0000313" key="2">
    <source>
        <dbReference type="EMBL" id="KAK4182131.1"/>
    </source>
</evidence>
<organism evidence="2 3">
    <name type="scientific">Podospora australis</name>
    <dbReference type="NCBI Taxonomy" id="1536484"/>
    <lineage>
        <taxon>Eukaryota</taxon>
        <taxon>Fungi</taxon>
        <taxon>Dikarya</taxon>
        <taxon>Ascomycota</taxon>
        <taxon>Pezizomycotina</taxon>
        <taxon>Sordariomycetes</taxon>
        <taxon>Sordariomycetidae</taxon>
        <taxon>Sordariales</taxon>
        <taxon>Podosporaceae</taxon>
        <taxon>Podospora</taxon>
    </lineage>
</organism>
<accession>A0AAN6WJ00</accession>
<dbReference type="AlphaFoldDB" id="A0AAN6WJ00"/>
<proteinExistence type="predicted"/>
<evidence type="ECO:0000313" key="3">
    <source>
        <dbReference type="Proteomes" id="UP001302126"/>
    </source>
</evidence>
<evidence type="ECO:0000256" key="1">
    <source>
        <dbReference type="SAM" id="MobiDB-lite"/>
    </source>
</evidence>
<reference evidence="2" key="2">
    <citation type="submission" date="2023-05" db="EMBL/GenBank/DDBJ databases">
        <authorList>
            <consortium name="Lawrence Berkeley National Laboratory"/>
            <person name="Steindorff A."/>
            <person name="Hensen N."/>
            <person name="Bonometti L."/>
            <person name="Westerberg I."/>
            <person name="Brannstrom I.O."/>
            <person name="Guillou S."/>
            <person name="Cros-Aarteil S."/>
            <person name="Calhoun S."/>
            <person name="Haridas S."/>
            <person name="Kuo A."/>
            <person name="Mondo S."/>
            <person name="Pangilinan J."/>
            <person name="Riley R."/>
            <person name="Labutti K."/>
            <person name="Andreopoulos B."/>
            <person name="Lipzen A."/>
            <person name="Chen C."/>
            <person name="Yanf M."/>
            <person name="Daum C."/>
            <person name="Ng V."/>
            <person name="Clum A."/>
            <person name="Ohm R."/>
            <person name="Martin F."/>
            <person name="Silar P."/>
            <person name="Natvig D."/>
            <person name="Lalanne C."/>
            <person name="Gautier V."/>
            <person name="Ament-Velasquez S.L."/>
            <person name="Kruys A."/>
            <person name="Hutchinson M.I."/>
            <person name="Powell A.J."/>
            <person name="Barry K."/>
            <person name="Miller A.N."/>
            <person name="Grigoriev I.V."/>
            <person name="Debuchy R."/>
            <person name="Gladieux P."/>
            <person name="Thoren M.H."/>
            <person name="Johannesson H."/>
        </authorList>
    </citation>
    <scope>NUCLEOTIDE SEQUENCE</scope>
    <source>
        <strain evidence="2">PSN309</strain>
    </source>
</reference>
<name>A0AAN6WJ00_9PEZI</name>
<sequence>MRGRSILRKPNASHSSSIIRLRSLRRSKVFNTGKSIDNPWERVARRHPQAKVYTPTERNGDNHMLPPGESEGCPYGDTRRSIRMAAAFTLGFVWSATVNAVLSSKGMTALTMDWNSNSTHALTSITTTIMKYKTLLLILSTALGVMALPKGGGGGKGPNNGTPAPNNGTPSTNIGTPTNNNGNPSPAAPGPGGGPTGGLHAEHIYEVNMIDQFMRGALPGGPGT</sequence>
<dbReference type="EMBL" id="MU864745">
    <property type="protein sequence ID" value="KAK4182131.1"/>
    <property type="molecule type" value="Genomic_DNA"/>
</dbReference>
<protein>
    <submittedName>
        <fullName evidence="2">Uncharacterized protein</fullName>
    </submittedName>
</protein>
<reference evidence="2" key="1">
    <citation type="journal article" date="2023" name="Mol. Phylogenet. Evol.">
        <title>Genome-scale phylogeny and comparative genomics of the fungal order Sordariales.</title>
        <authorList>
            <person name="Hensen N."/>
            <person name="Bonometti L."/>
            <person name="Westerberg I."/>
            <person name="Brannstrom I.O."/>
            <person name="Guillou S."/>
            <person name="Cros-Aarteil S."/>
            <person name="Calhoun S."/>
            <person name="Haridas S."/>
            <person name="Kuo A."/>
            <person name="Mondo S."/>
            <person name="Pangilinan J."/>
            <person name="Riley R."/>
            <person name="LaButti K."/>
            <person name="Andreopoulos B."/>
            <person name="Lipzen A."/>
            <person name="Chen C."/>
            <person name="Yan M."/>
            <person name="Daum C."/>
            <person name="Ng V."/>
            <person name="Clum A."/>
            <person name="Steindorff A."/>
            <person name="Ohm R.A."/>
            <person name="Martin F."/>
            <person name="Silar P."/>
            <person name="Natvig D.O."/>
            <person name="Lalanne C."/>
            <person name="Gautier V."/>
            <person name="Ament-Velasquez S.L."/>
            <person name="Kruys A."/>
            <person name="Hutchinson M.I."/>
            <person name="Powell A.J."/>
            <person name="Barry K."/>
            <person name="Miller A.N."/>
            <person name="Grigoriev I.V."/>
            <person name="Debuchy R."/>
            <person name="Gladieux P."/>
            <person name="Hiltunen Thoren M."/>
            <person name="Johannesson H."/>
        </authorList>
    </citation>
    <scope>NUCLEOTIDE SEQUENCE</scope>
    <source>
        <strain evidence="2">PSN309</strain>
    </source>
</reference>
<feature type="compositionally biased region" description="Low complexity" evidence="1">
    <location>
        <begin position="159"/>
        <end position="185"/>
    </location>
</feature>
<comment type="caution">
    <text evidence="2">The sequence shown here is derived from an EMBL/GenBank/DDBJ whole genome shotgun (WGS) entry which is preliminary data.</text>
</comment>
<feature type="region of interest" description="Disordered" evidence="1">
    <location>
        <begin position="154"/>
        <end position="200"/>
    </location>
</feature>
<dbReference type="Proteomes" id="UP001302126">
    <property type="component" value="Unassembled WGS sequence"/>
</dbReference>
<gene>
    <name evidence="2" type="ORF">QBC35DRAFT_536669</name>
</gene>